<dbReference type="EMBL" id="LVYU01000078">
    <property type="protein sequence ID" value="KZB01999.1"/>
    <property type="molecule type" value="Genomic_DNA"/>
</dbReference>
<reference evidence="5" key="1">
    <citation type="submission" date="2016-03" db="EMBL/GenBank/DDBJ databases">
        <title>Microsymbionts genomes from the relict species Vavilovia formosa.</title>
        <authorList>
            <person name="Chirak E."/>
            <person name="Kimeklis A."/>
            <person name="Kopat V."/>
            <person name="Andronov E."/>
        </authorList>
    </citation>
    <scope>NUCLEOTIDE SEQUENCE [LARGE SCALE GENOMIC DNA]</scope>
    <source>
        <strain evidence="5">Vaf12</strain>
    </source>
</reference>
<sequence length="532" mass="57416">MKRLSRLSVIALGALLSTAAVPALVVSGVVTEAQAATLSGGFDVGPGGFQGNFNPLAATAGFTWLSVYYEPLITYDEKLQKVVGALASSYEVSPDQKTYTFKLVDAKWHDGKPFTAKDTKFTMGLAMDAKTGSVLAARLKGISSVETPDDRTVVIKLSAPSSSFLDTMTKVMMLPEHALSSIPADQLAKNTWWSTAPIGTGPFKFTKYVSDQYVELAANTDYRGGKPALERVINRYFANPAAAIAALRSGEIQFTYVDSNDVPTFKDNKDFKVIEGNSFVVNYLGFNHDSPLWKDVRVRQAVMYAINRDAIIQSLYGGAAKPANCAYVADQLIPPDIDSYAYDPEKAKQLLTEAGWDQINGGKPITLLTYYTTPLATNVLAAVQAMLAQVGINIVPRAVDAPTYNSIVLNATPDTAQFQLVYAGLQNGPDAGSINVGLNEKQIPPAGPNVARVRMPDLTKALDSALAEPDSTKRDAAYQDVCKVMNTNLPWATLWVANRYGIVSTKVKDFVWTPAPGGGPYQANPQKWSIAE</sequence>
<evidence type="ECO:0000256" key="1">
    <source>
        <dbReference type="ARBA" id="ARBA00004418"/>
    </source>
</evidence>
<dbReference type="Pfam" id="PF00496">
    <property type="entry name" value="SBP_bac_5"/>
    <property type="match status" value="1"/>
</dbReference>
<comment type="subcellular location">
    <subcellularLocation>
        <location evidence="1">Periplasm</location>
    </subcellularLocation>
</comment>
<dbReference type="Gene3D" id="3.10.105.10">
    <property type="entry name" value="Dipeptide-binding Protein, Domain 3"/>
    <property type="match status" value="1"/>
</dbReference>
<dbReference type="GO" id="GO:0043190">
    <property type="term" value="C:ATP-binding cassette (ABC) transporter complex"/>
    <property type="evidence" value="ECO:0007669"/>
    <property type="project" value="InterPro"/>
</dbReference>
<dbReference type="RefSeq" id="WP_062941030.1">
    <property type="nucleotide sequence ID" value="NZ_CP171845.1"/>
</dbReference>
<dbReference type="GO" id="GO:0030288">
    <property type="term" value="C:outer membrane-bounded periplasmic space"/>
    <property type="evidence" value="ECO:0007669"/>
    <property type="project" value="UniProtKB-ARBA"/>
</dbReference>
<gene>
    <name evidence="5" type="ORF">A4A59_13415</name>
</gene>
<feature type="domain" description="Solute-binding protein family 5" evidence="4">
    <location>
        <begin position="81"/>
        <end position="418"/>
    </location>
</feature>
<accession>A0A154IN45</accession>
<dbReference type="InterPro" id="IPR030678">
    <property type="entry name" value="Peptide/Ni-bd"/>
</dbReference>
<evidence type="ECO:0000259" key="4">
    <source>
        <dbReference type="Pfam" id="PF00496"/>
    </source>
</evidence>
<dbReference type="Gene3D" id="3.90.76.10">
    <property type="entry name" value="Dipeptide-binding Protein, Domain 1"/>
    <property type="match status" value="1"/>
</dbReference>
<feature type="signal peptide" evidence="3">
    <location>
        <begin position="1"/>
        <end position="19"/>
    </location>
</feature>
<keyword evidence="3" id="KW-0732">Signal</keyword>
<dbReference type="GO" id="GO:0015833">
    <property type="term" value="P:peptide transport"/>
    <property type="evidence" value="ECO:0007669"/>
    <property type="project" value="TreeGrafter"/>
</dbReference>
<name>A0A154IN45_RHILE</name>
<comment type="similarity">
    <text evidence="2">Belongs to the bacterial solute-binding protein 5 family.</text>
</comment>
<evidence type="ECO:0000256" key="2">
    <source>
        <dbReference type="ARBA" id="ARBA00005695"/>
    </source>
</evidence>
<dbReference type="CDD" id="cd00995">
    <property type="entry name" value="PBP2_NikA_DppA_OppA_like"/>
    <property type="match status" value="1"/>
</dbReference>
<comment type="caution">
    <text evidence="5">The sequence shown here is derived from an EMBL/GenBank/DDBJ whole genome shotgun (WGS) entry which is preliminary data.</text>
</comment>
<feature type="chain" id="PRO_5007596307" evidence="3">
    <location>
        <begin position="20"/>
        <end position="532"/>
    </location>
</feature>
<organism evidence="5">
    <name type="scientific">Rhizobium leguminosarum</name>
    <dbReference type="NCBI Taxonomy" id="384"/>
    <lineage>
        <taxon>Bacteria</taxon>
        <taxon>Pseudomonadati</taxon>
        <taxon>Pseudomonadota</taxon>
        <taxon>Alphaproteobacteria</taxon>
        <taxon>Hyphomicrobiales</taxon>
        <taxon>Rhizobiaceae</taxon>
        <taxon>Rhizobium/Agrobacterium group</taxon>
        <taxon>Rhizobium</taxon>
    </lineage>
</organism>
<dbReference type="AlphaFoldDB" id="A0A154IN45"/>
<dbReference type="InterPro" id="IPR039424">
    <property type="entry name" value="SBP_5"/>
</dbReference>
<dbReference type="Gene3D" id="3.40.190.10">
    <property type="entry name" value="Periplasmic binding protein-like II"/>
    <property type="match status" value="1"/>
</dbReference>
<dbReference type="SUPFAM" id="SSF53850">
    <property type="entry name" value="Periplasmic binding protein-like II"/>
    <property type="match status" value="1"/>
</dbReference>
<dbReference type="GO" id="GO:1904680">
    <property type="term" value="F:peptide transmembrane transporter activity"/>
    <property type="evidence" value="ECO:0007669"/>
    <property type="project" value="TreeGrafter"/>
</dbReference>
<proteinExistence type="inferred from homology"/>
<evidence type="ECO:0000256" key="3">
    <source>
        <dbReference type="SAM" id="SignalP"/>
    </source>
</evidence>
<dbReference type="PANTHER" id="PTHR30290">
    <property type="entry name" value="PERIPLASMIC BINDING COMPONENT OF ABC TRANSPORTER"/>
    <property type="match status" value="1"/>
</dbReference>
<dbReference type="InterPro" id="IPR000914">
    <property type="entry name" value="SBP_5_dom"/>
</dbReference>
<dbReference type="PIRSF" id="PIRSF002741">
    <property type="entry name" value="MppA"/>
    <property type="match status" value="1"/>
</dbReference>
<protein>
    <submittedName>
        <fullName evidence="5">Peptide ABC transporter substrate-binding protein</fullName>
    </submittedName>
</protein>
<evidence type="ECO:0000313" key="5">
    <source>
        <dbReference type="EMBL" id="KZB01999.1"/>
    </source>
</evidence>